<proteinExistence type="predicted"/>
<sequence length="303" mass="33468">MLVLIAGITGNLGQQIASAALARGLQVRGLARNPDNLKPELRQGLESFVKTENYYDIPALERAVAGVDAIISAYSPSPLLDLDANLLLLRAAERAEVKIFVVSSWNNDWTKNKYGDMEVYDAHIAFEKQAALTSSIKPIYFFTGMFADLLLTPFGPGSFELVDGRGKMSYWGNGNTVKHPWSTTEDIAAWTIETLINGKGVQQGEGGFFRFSSGHITMEELAALYEKVTGIKTDIVNRGTLEDLEKELAEARRTKGRASFFEYLPLAAALLGAKGVWRMEEQDAVYHARAPTSLESWLKTQKK</sequence>
<evidence type="ECO:0000313" key="5">
    <source>
        <dbReference type="Proteomes" id="UP000813385"/>
    </source>
</evidence>
<dbReference type="AlphaFoldDB" id="A0A8K0TL32"/>
<comment type="caution">
    <text evidence="4">The sequence shown here is derived from an EMBL/GenBank/DDBJ whole genome shotgun (WGS) entry which is preliminary data.</text>
</comment>
<keyword evidence="2" id="KW-0560">Oxidoreductase</keyword>
<evidence type="ECO:0000313" key="4">
    <source>
        <dbReference type="EMBL" id="KAH7363466.1"/>
    </source>
</evidence>
<feature type="domain" description="NmrA-like" evidence="3">
    <location>
        <begin position="2"/>
        <end position="233"/>
    </location>
</feature>
<dbReference type="PANTHER" id="PTHR47706">
    <property type="entry name" value="NMRA-LIKE FAMILY PROTEIN"/>
    <property type="match status" value="1"/>
</dbReference>
<dbReference type="OrthoDB" id="419598at2759"/>
<dbReference type="EMBL" id="JAGPXD010000003">
    <property type="protein sequence ID" value="KAH7363466.1"/>
    <property type="molecule type" value="Genomic_DNA"/>
</dbReference>
<dbReference type="InterPro" id="IPR008030">
    <property type="entry name" value="NmrA-like"/>
</dbReference>
<dbReference type="Gene3D" id="3.40.50.720">
    <property type="entry name" value="NAD(P)-binding Rossmann-like Domain"/>
    <property type="match status" value="1"/>
</dbReference>
<name>A0A8K0TL32_9PEZI</name>
<keyword evidence="1" id="KW-0521">NADP</keyword>
<organism evidence="4 5">
    <name type="scientific">Plectosphaerella cucumerina</name>
    <dbReference type="NCBI Taxonomy" id="40658"/>
    <lineage>
        <taxon>Eukaryota</taxon>
        <taxon>Fungi</taxon>
        <taxon>Dikarya</taxon>
        <taxon>Ascomycota</taxon>
        <taxon>Pezizomycotina</taxon>
        <taxon>Sordariomycetes</taxon>
        <taxon>Hypocreomycetidae</taxon>
        <taxon>Glomerellales</taxon>
        <taxon>Plectosphaerellaceae</taxon>
        <taxon>Plectosphaerella</taxon>
    </lineage>
</organism>
<reference evidence="4" key="1">
    <citation type="journal article" date="2021" name="Nat. Commun.">
        <title>Genetic determinants of endophytism in the Arabidopsis root mycobiome.</title>
        <authorList>
            <person name="Mesny F."/>
            <person name="Miyauchi S."/>
            <person name="Thiergart T."/>
            <person name="Pickel B."/>
            <person name="Atanasova L."/>
            <person name="Karlsson M."/>
            <person name="Huettel B."/>
            <person name="Barry K.W."/>
            <person name="Haridas S."/>
            <person name="Chen C."/>
            <person name="Bauer D."/>
            <person name="Andreopoulos W."/>
            <person name="Pangilinan J."/>
            <person name="LaButti K."/>
            <person name="Riley R."/>
            <person name="Lipzen A."/>
            <person name="Clum A."/>
            <person name="Drula E."/>
            <person name="Henrissat B."/>
            <person name="Kohler A."/>
            <person name="Grigoriev I.V."/>
            <person name="Martin F.M."/>
            <person name="Hacquard S."/>
        </authorList>
    </citation>
    <scope>NUCLEOTIDE SEQUENCE</scope>
    <source>
        <strain evidence="4">MPI-CAGE-AT-0016</strain>
    </source>
</reference>
<evidence type="ECO:0000259" key="3">
    <source>
        <dbReference type="Pfam" id="PF05368"/>
    </source>
</evidence>
<gene>
    <name evidence="4" type="ORF">B0T11DRAFT_282646</name>
</gene>
<evidence type="ECO:0000256" key="1">
    <source>
        <dbReference type="ARBA" id="ARBA00022857"/>
    </source>
</evidence>
<dbReference type="Pfam" id="PF05368">
    <property type="entry name" value="NmrA"/>
    <property type="match status" value="1"/>
</dbReference>
<dbReference type="InterPro" id="IPR036291">
    <property type="entry name" value="NAD(P)-bd_dom_sf"/>
</dbReference>
<accession>A0A8K0TL32</accession>
<evidence type="ECO:0000256" key="2">
    <source>
        <dbReference type="ARBA" id="ARBA00023002"/>
    </source>
</evidence>
<dbReference type="PANTHER" id="PTHR47706:SF9">
    <property type="entry name" value="NMRA-LIKE DOMAIN-CONTAINING PROTEIN-RELATED"/>
    <property type="match status" value="1"/>
</dbReference>
<keyword evidence="5" id="KW-1185">Reference proteome</keyword>
<dbReference type="Proteomes" id="UP000813385">
    <property type="component" value="Unassembled WGS sequence"/>
</dbReference>
<dbReference type="InterPro" id="IPR051609">
    <property type="entry name" value="NmrA/Isoflavone_reductase-like"/>
</dbReference>
<dbReference type="GO" id="GO:0016491">
    <property type="term" value="F:oxidoreductase activity"/>
    <property type="evidence" value="ECO:0007669"/>
    <property type="project" value="UniProtKB-KW"/>
</dbReference>
<dbReference type="SUPFAM" id="SSF51735">
    <property type="entry name" value="NAD(P)-binding Rossmann-fold domains"/>
    <property type="match status" value="1"/>
</dbReference>
<protein>
    <recommendedName>
        <fullName evidence="3">NmrA-like domain-containing protein</fullName>
    </recommendedName>
</protein>